<gene>
    <name evidence="7" type="ORF">TRFO_24191</name>
</gene>
<dbReference type="PANTHER" id="PTHR31918:SF1">
    <property type="entry name" value="TRANSMEMBRANE PROTEIN 181"/>
    <property type="match status" value="1"/>
</dbReference>
<feature type="domain" description="Wntless-like transmembrane" evidence="6">
    <location>
        <begin position="193"/>
        <end position="425"/>
    </location>
</feature>
<reference evidence="7" key="1">
    <citation type="submission" date="2016-10" db="EMBL/GenBank/DDBJ databases">
        <authorList>
            <person name="Benchimol M."/>
            <person name="Almeida L.G."/>
            <person name="Vasconcelos A.T."/>
            <person name="Perreira-Neves A."/>
            <person name="Rosa I.A."/>
            <person name="Tasca T."/>
            <person name="Bogo M.R."/>
            <person name="de Souza W."/>
        </authorList>
    </citation>
    <scope>NUCLEOTIDE SEQUENCE [LARGE SCALE GENOMIC DNA]</scope>
    <source>
        <strain evidence="7">K</strain>
    </source>
</reference>
<organism evidence="7 8">
    <name type="scientific">Tritrichomonas foetus</name>
    <dbReference type="NCBI Taxonomy" id="1144522"/>
    <lineage>
        <taxon>Eukaryota</taxon>
        <taxon>Metamonada</taxon>
        <taxon>Parabasalia</taxon>
        <taxon>Tritrichomonadida</taxon>
        <taxon>Tritrichomonadidae</taxon>
        <taxon>Tritrichomonas</taxon>
    </lineage>
</organism>
<dbReference type="GO" id="GO:0015643">
    <property type="term" value="F:toxic substance binding"/>
    <property type="evidence" value="ECO:0007669"/>
    <property type="project" value="InterPro"/>
</dbReference>
<feature type="transmembrane region" description="Helical" evidence="5">
    <location>
        <begin position="40"/>
        <end position="60"/>
    </location>
</feature>
<dbReference type="Proteomes" id="UP000179807">
    <property type="component" value="Unassembled WGS sequence"/>
</dbReference>
<dbReference type="OrthoDB" id="10644066at2759"/>
<evidence type="ECO:0000259" key="6">
    <source>
        <dbReference type="Pfam" id="PF06664"/>
    </source>
</evidence>
<dbReference type="AlphaFoldDB" id="A0A1J4KD34"/>
<dbReference type="EMBL" id="MLAK01000692">
    <property type="protein sequence ID" value="OHT07612.1"/>
    <property type="molecule type" value="Genomic_DNA"/>
</dbReference>
<evidence type="ECO:0000313" key="7">
    <source>
        <dbReference type="EMBL" id="OHT07612.1"/>
    </source>
</evidence>
<comment type="subcellular location">
    <subcellularLocation>
        <location evidence="1">Membrane</location>
        <topology evidence="1">Multi-pass membrane protein</topology>
    </subcellularLocation>
</comment>
<feature type="transmembrane region" description="Helical" evidence="5">
    <location>
        <begin position="372"/>
        <end position="391"/>
    </location>
</feature>
<dbReference type="InterPro" id="IPR047843">
    <property type="entry name" value="WLS-like_TM"/>
</dbReference>
<evidence type="ECO:0000256" key="5">
    <source>
        <dbReference type="SAM" id="Phobius"/>
    </source>
</evidence>
<dbReference type="PANTHER" id="PTHR31918">
    <property type="entry name" value="TRANSMEMBRANE PROTEIN 181"/>
    <property type="match status" value="1"/>
</dbReference>
<evidence type="ECO:0000256" key="3">
    <source>
        <dbReference type="ARBA" id="ARBA00022989"/>
    </source>
</evidence>
<dbReference type="VEuPathDB" id="TrichDB:TRFO_24191"/>
<name>A0A1J4KD34_9EUKA</name>
<dbReference type="GeneID" id="94838316"/>
<keyword evidence="8" id="KW-1185">Reference proteome</keyword>
<keyword evidence="2 5" id="KW-0812">Transmembrane</keyword>
<dbReference type="Pfam" id="PF06664">
    <property type="entry name" value="WLS-like_TM"/>
    <property type="match status" value="1"/>
</dbReference>
<dbReference type="GO" id="GO:0016020">
    <property type="term" value="C:membrane"/>
    <property type="evidence" value="ECO:0007669"/>
    <property type="project" value="UniProtKB-SubCell"/>
</dbReference>
<feature type="transmembrane region" description="Helical" evidence="5">
    <location>
        <begin position="264"/>
        <end position="282"/>
    </location>
</feature>
<dbReference type="InterPro" id="IPR040416">
    <property type="entry name" value="TMEM181"/>
</dbReference>
<sequence>MKIKSKKEIHSDKLIDIQIADENEQETLMAIETDSPKDDILPIILFFTLIASTTFAGIYGPPLYNVEFFRFRFEKNPPNIFNQHIPGITSQQQFFIMQLSFNSQSRSEYTELPVEFNYIMIFKNSRNEEVRRETGNFADKVILQPFSTTTEPLHFFFDRFISYDQLDIRIDFTKSDNIEEAILSATSGDGGHLKYQFYVRLLFVFAASAIFILFYARLQTLPKKNWLLEQKFTLTLQIFSIIGANPLFWFYINYPSILQDIVNTLVSRIFTCFVFFYILVILDNVVIGNRKDRTCFFIPKAIFFSFHLIIEILYPIMYHGLASLGVEALPHAFVFIFRYTRIILNFVFIIWFMYLTFKGFLNTDSTEHSKLIVYTIVFTATLIINLCDIFLTNISLFQNTSGLFSLKFSSLYGFVILMVFFHWPYETSIDQQYNDPELDNDPKNIFESDDGK</sequence>
<evidence type="ECO:0000256" key="4">
    <source>
        <dbReference type="ARBA" id="ARBA00023136"/>
    </source>
</evidence>
<feature type="transmembrane region" description="Helical" evidence="5">
    <location>
        <begin position="232"/>
        <end position="252"/>
    </location>
</feature>
<dbReference type="RefSeq" id="XP_068360748.1">
    <property type="nucleotide sequence ID" value="XM_068503612.1"/>
</dbReference>
<evidence type="ECO:0000313" key="8">
    <source>
        <dbReference type="Proteomes" id="UP000179807"/>
    </source>
</evidence>
<proteinExistence type="predicted"/>
<comment type="caution">
    <text evidence="7">The sequence shown here is derived from an EMBL/GenBank/DDBJ whole genome shotgun (WGS) entry which is preliminary data.</text>
</comment>
<keyword evidence="3 5" id="KW-1133">Transmembrane helix</keyword>
<feature type="transmembrane region" description="Helical" evidence="5">
    <location>
        <begin position="342"/>
        <end position="360"/>
    </location>
</feature>
<feature type="transmembrane region" description="Helical" evidence="5">
    <location>
        <begin position="197"/>
        <end position="216"/>
    </location>
</feature>
<evidence type="ECO:0000256" key="1">
    <source>
        <dbReference type="ARBA" id="ARBA00004141"/>
    </source>
</evidence>
<feature type="transmembrane region" description="Helical" evidence="5">
    <location>
        <begin position="403"/>
        <end position="423"/>
    </location>
</feature>
<evidence type="ECO:0000256" key="2">
    <source>
        <dbReference type="ARBA" id="ARBA00022692"/>
    </source>
</evidence>
<accession>A0A1J4KD34</accession>
<keyword evidence="4 5" id="KW-0472">Membrane</keyword>
<protein>
    <recommendedName>
        <fullName evidence="6">Wntless-like transmembrane domain-containing protein</fullName>
    </recommendedName>
</protein>